<gene>
    <name evidence="5" type="ORF">SAMN04489765_3447</name>
</gene>
<sequence length="364" mass="36901">MSQTLALPQDLHNHEISKGARVTTAWIACLGEPLALVAAADLDAPEPAMHAGGAEANVAAGTAALGTPTAFLGRVGGDAEGRRIVEHLRAHGVATEALEVDATAFTGRYAKTEGVNEAGEPVTTSTYRRAGSAAAAMEPGFLARPAVAAALAGARIVHTSGITAALSPGCAALTRTLLRDRTGVSGTVTFDVNWREQLWPDGDPSLVIELARSADVVLVGADEAERVLGTGSPAAVRALLPEPRTVVVKDGALRAVAIDRAGAEIAVPALAVDVVEPVGAGDSFAAGFLHGLARGEDLRTCLRRGHAGAAATLTVRADFATLPAASLTALLTCDDAAWAAAHVGPAAVRVDGAHLPPPVESRTP</sequence>
<keyword evidence="6" id="KW-1185">Reference proteome</keyword>
<dbReference type="Gene3D" id="3.40.1190.20">
    <property type="match status" value="1"/>
</dbReference>
<dbReference type="Pfam" id="PF00294">
    <property type="entry name" value="PfkB"/>
    <property type="match status" value="1"/>
</dbReference>
<dbReference type="EMBL" id="FNLF01000002">
    <property type="protein sequence ID" value="SDR14631.1"/>
    <property type="molecule type" value="Genomic_DNA"/>
</dbReference>
<evidence type="ECO:0000256" key="3">
    <source>
        <dbReference type="ARBA" id="ARBA00022777"/>
    </source>
</evidence>
<evidence type="ECO:0000259" key="4">
    <source>
        <dbReference type="Pfam" id="PF00294"/>
    </source>
</evidence>
<accession>A0A1H1GNC3</accession>
<dbReference type="PANTHER" id="PTHR43320:SF2">
    <property type="entry name" value="2-DEHYDRO-3-DEOXYGLUCONOKINASE_2-DEHYDRO-3-DEOXYGALACTONOKINASE"/>
    <property type="match status" value="1"/>
</dbReference>
<dbReference type="SUPFAM" id="SSF53613">
    <property type="entry name" value="Ribokinase-like"/>
    <property type="match status" value="1"/>
</dbReference>
<keyword evidence="3 5" id="KW-0418">Kinase</keyword>
<evidence type="ECO:0000313" key="6">
    <source>
        <dbReference type="Proteomes" id="UP000183053"/>
    </source>
</evidence>
<organism evidence="5 6">
    <name type="scientific">Tsukamurella pulmonis</name>
    <dbReference type="NCBI Taxonomy" id="47312"/>
    <lineage>
        <taxon>Bacteria</taxon>
        <taxon>Bacillati</taxon>
        <taxon>Actinomycetota</taxon>
        <taxon>Actinomycetes</taxon>
        <taxon>Mycobacteriales</taxon>
        <taxon>Tsukamurellaceae</taxon>
        <taxon>Tsukamurella</taxon>
    </lineage>
</organism>
<reference evidence="6" key="1">
    <citation type="submission" date="2016-10" db="EMBL/GenBank/DDBJ databases">
        <authorList>
            <person name="Varghese N."/>
            <person name="Submissions S."/>
        </authorList>
    </citation>
    <scope>NUCLEOTIDE SEQUENCE [LARGE SCALE GENOMIC DNA]</scope>
    <source>
        <strain evidence="6">DSM 44142</strain>
    </source>
</reference>
<dbReference type="AlphaFoldDB" id="A0A1H1GNC3"/>
<dbReference type="InterPro" id="IPR011611">
    <property type="entry name" value="PfkB_dom"/>
</dbReference>
<keyword evidence="2" id="KW-0808">Transferase</keyword>
<evidence type="ECO:0000313" key="5">
    <source>
        <dbReference type="EMBL" id="SDR14631.1"/>
    </source>
</evidence>
<evidence type="ECO:0000256" key="2">
    <source>
        <dbReference type="ARBA" id="ARBA00022679"/>
    </source>
</evidence>
<dbReference type="CDD" id="cd01166">
    <property type="entry name" value="KdgK"/>
    <property type="match status" value="1"/>
</dbReference>
<comment type="similarity">
    <text evidence="1">Belongs to the carbohydrate kinase PfkB family.</text>
</comment>
<evidence type="ECO:0000256" key="1">
    <source>
        <dbReference type="ARBA" id="ARBA00010688"/>
    </source>
</evidence>
<feature type="domain" description="Carbohydrate kinase PfkB" evidence="4">
    <location>
        <begin position="43"/>
        <end position="317"/>
    </location>
</feature>
<protein>
    <submittedName>
        <fullName evidence="5">2-dehydro-3-deoxygluconokinase</fullName>
    </submittedName>
</protein>
<dbReference type="GO" id="GO:0016301">
    <property type="term" value="F:kinase activity"/>
    <property type="evidence" value="ECO:0007669"/>
    <property type="project" value="UniProtKB-KW"/>
</dbReference>
<proteinExistence type="inferred from homology"/>
<dbReference type="PANTHER" id="PTHR43320">
    <property type="entry name" value="SUGAR KINASE"/>
    <property type="match status" value="1"/>
</dbReference>
<name>A0A1H1GNC3_9ACTN</name>
<dbReference type="InterPro" id="IPR052700">
    <property type="entry name" value="Carb_kinase_PfkB-like"/>
</dbReference>
<dbReference type="InterPro" id="IPR029056">
    <property type="entry name" value="Ribokinase-like"/>
</dbReference>
<dbReference type="STRING" id="47312.SAMN04489765_3447"/>
<dbReference type="Proteomes" id="UP000183053">
    <property type="component" value="Unassembled WGS sequence"/>
</dbReference>